<evidence type="ECO:0000313" key="1">
    <source>
        <dbReference type="EMBL" id="KAJ8979904.1"/>
    </source>
</evidence>
<organism evidence="1 2">
    <name type="scientific">Molorchus minor</name>
    <dbReference type="NCBI Taxonomy" id="1323400"/>
    <lineage>
        <taxon>Eukaryota</taxon>
        <taxon>Metazoa</taxon>
        <taxon>Ecdysozoa</taxon>
        <taxon>Arthropoda</taxon>
        <taxon>Hexapoda</taxon>
        <taxon>Insecta</taxon>
        <taxon>Pterygota</taxon>
        <taxon>Neoptera</taxon>
        <taxon>Endopterygota</taxon>
        <taxon>Coleoptera</taxon>
        <taxon>Polyphaga</taxon>
        <taxon>Cucujiformia</taxon>
        <taxon>Chrysomeloidea</taxon>
        <taxon>Cerambycidae</taxon>
        <taxon>Lamiinae</taxon>
        <taxon>Monochamini</taxon>
        <taxon>Molorchus</taxon>
    </lineage>
</organism>
<dbReference type="EMBL" id="JAPWTJ010000304">
    <property type="protein sequence ID" value="KAJ8979904.1"/>
    <property type="molecule type" value="Genomic_DNA"/>
</dbReference>
<sequence>FKETISTIPETTRALPYLPDFARTFPKPKTTVRGIDCDYSRNDPSTPDFSRTLPKPKTTVRGIDCDYSRNDPSTPDFSRTLPKPKTTVFGVFAHIFRCEESIATIPETIRALPIFPELSRSLKPPCEESIATIPEMIRALPIFPELSRSLKSPCLVRGIDCDYSRNDPSNPDFSRTLPKARNTVFGVFPYIFRFEESIATIPETIRALPIFPELSRSIKTPCLVSLLIFLGPRNRLQLFLKLIRAFPTFAKRVTAYPLQKKISKREDAWPQATPLAAKLPLGSEAARGGGAAAPASLAELGN</sequence>
<proteinExistence type="predicted"/>
<accession>A0ABQ9JPP4</accession>
<evidence type="ECO:0000313" key="2">
    <source>
        <dbReference type="Proteomes" id="UP001162164"/>
    </source>
</evidence>
<dbReference type="Proteomes" id="UP001162164">
    <property type="component" value="Unassembled WGS sequence"/>
</dbReference>
<comment type="caution">
    <text evidence="1">The sequence shown here is derived from an EMBL/GenBank/DDBJ whole genome shotgun (WGS) entry which is preliminary data.</text>
</comment>
<keyword evidence="2" id="KW-1185">Reference proteome</keyword>
<name>A0ABQ9JPP4_9CUCU</name>
<reference evidence="1" key="1">
    <citation type="journal article" date="2023" name="Insect Mol. Biol.">
        <title>Genome sequencing provides insights into the evolution of gene families encoding plant cell wall-degrading enzymes in longhorned beetles.</title>
        <authorList>
            <person name="Shin N.R."/>
            <person name="Okamura Y."/>
            <person name="Kirsch R."/>
            <person name="Pauchet Y."/>
        </authorList>
    </citation>
    <scope>NUCLEOTIDE SEQUENCE</scope>
    <source>
        <strain evidence="1">MMC_N1</strain>
    </source>
</reference>
<gene>
    <name evidence="1" type="ORF">NQ317_004898</name>
</gene>
<feature type="non-terminal residue" evidence="1">
    <location>
        <position position="1"/>
    </location>
</feature>
<protein>
    <submittedName>
        <fullName evidence="1">Uncharacterized protein</fullName>
    </submittedName>
</protein>